<keyword evidence="2" id="KW-1185">Reference proteome</keyword>
<protein>
    <submittedName>
        <fullName evidence="3">PRELI domain-containing protein 1, mitochondrial-like</fullName>
    </submittedName>
</protein>
<dbReference type="PANTHER" id="PTHR11158">
    <property type="entry name" value="MSF1/PX19 RELATED"/>
    <property type="match status" value="1"/>
</dbReference>
<dbReference type="Proteomes" id="UP000694844">
    <property type="component" value="Chromosome 2"/>
</dbReference>
<dbReference type="PROSITE" id="PS50904">
    <property type="entry name" value="PRELI_MSF1"/>
    <property type="match status" value="1"/>
</dbReference>
<sequence>MKFYSESSVFNFNWDQVAISFWQRYPNPFAKHVLSEDVVARKVVDKELHTTRLLRKTNKMTNLVKRFSRGENFTYIVEESIVDPIRKLITTYTRNIAMQNIVSVEEKVVYKQDPQNNKLVVCERKAWISSPLRFGASDIVCSFVHQRFKKNATKATSGFLYVLEHMFSPNNQSQFTNIPGQMYMSKEMMTEGARKATGYAMKIKPLIPKS</sequence>
<dbReference type="InterPro" id="IPR037365">
    <property type="entry name" value="Slowmo/Ups"/>
</dbReference>
<evidence type="ECO:0000259" key="1">
    <source>
        <dbReference type="PROSITE" id="PS50904"/>
    </source>
</evidence>
<dbReference type="GeneID" id="111118404"/>
<evidence type="ECO:0000313" key="2">
    <source>
        <dbReference type="Proteomes" id="UP000694844"/>
    </source>
</evidence>
<organism evidence="2 3">
    <name type="scientific">Crassostrea virginica</name>
    <name type="common">Eastern oyster</name>
    <dbReference type="NCBI Taxonomy" id="6565"/>
    <lineage>
        <taxon>Eukaryota</taxon>
        <taxon>Metazoa</taxon>
        <taxon>Spiralia</taxon>
        <taxon>Lophotrochozoa</taxon>
        <taxon>Mollusca</taxon>
        <taxon>Bivalvia</taxon>
        <taxon>Autobranchia</taxon>
        <taxon>Pteriomorphia</taxon>
        <taxon>Ostreida</taxon>
        <taxon>Ostreoidea</taxon>
        <taxon>Ostreidae</taxon>
        <taxon>Crassostrea</taxon>
    </lineage>
</organism>
<name>A0A8B8CG99_CRAVI</name>
<dbReference type="OrthoDB" id="341300at2759"/>
<accession>A0A8B8CG99</accession>
<dbReference type="Pfam" id="PF04707">
    <property type="entry name" value="PRELI"/>
    <property type="match status" value="1"/>
</dbReference>
<dbReference type="KEGG" id="cvn:111118404"/>
<dbReference type="GO" id="GO:0005758">
    <property type="term" value="C:mitochondrial intermembrane space"/>
    <property type="evidence" value="ECO:0007669"/>
    <property type="project" value="InterPro"/>
</dbReference>
<gene>
    <name evidence="3" type="primary">LOC111118404</name>
</gene>
<dbReference type="InterPro" id="IPR006797">
    <property type="entry name" value="PRELI/MSF1_dom"/>
</dbReference>
<dbReference type="AlphaFoldDB" id="A0A8B8CG99"/>
<dbReference type="RefSeq" id="XP_022313561.1">
    <property type="nucleotide sequence ID" value="XM_022457853.1"/>
</dbReference>
<evidence type="ECO:0000313" key="3">
    <source>
        <dbReference type="RefSeq" id="XP_022313561.1"/>
    </source>
</evidence>
<reference evidence="3" key="1">
    <citation type="submission" date="2025-08" db="UniProtKB">
        <authorList>
            <consortium name="RefSeq"/>
        </authorList>
    </citation>
    <scope>IDENTIFICATION</scope>
    <source>
        <tissue evidence="3">Whole sample</tissue>
    </source>
</reference>
<feature type="domain" description="PRELI/MSF1" evidence="1">
    <location>
        <begin position="1"/>
        <end position="171"/>
    </location>
</feature>
<proteinExistence type="predicted"/>